<dbReference type="Pfam" id="PF08241">
    <property type="entry name" value="Methyltransf_11"/>
    <property type="match status" value="1"/>
</dbReference>
<keyword evidence="3" id="KW-1185">Reference proteome</keyword>
<dbReference type="Proteomes" id="UP001500393">
    <property type="component" value="Unassembled WGS sequence"/>
</dbReference>
<dbReference type="PANTHER" id="PTHR42912:SF93">
    <property type="entry name" value="N6-ADENOSINE-METHYLTRANSFERASE TMT1A"/>
    <property type="match status" value="1"/>
</dbReference>
<evidence type="ECO:0000313" key="3">
    <source>
        <dbReference type="Proteomes" id="UP001500393"/>
    </source>
</evidence>
<feature type="domain" description="Methyltransferase type 11" evidence="1">
    <location>
        <begin position="52"/>
        <end position="139"/>
    </location>
</feature>
<name>A0ABN2DNW6_9ACTN</name>
<dbReference type="GO" id="GO:0032259">
    <property type="term" value="P:methylation"/>
    <property type="evidence" value="ECO:0007669"/>
    <property type="project" value="UniProtKB-KW"/>
</dbReference>
<dbReference type="GO" id="GO:0008168">
    <property type="term" value="F:methyltransferase activity"/>
    <property type="evidence" value="ECO:0007669"/>
    <property type="project" value="UniProtKB-KW"/>
</dbReference>
<sequence>MTTVDWRRYLADYHGRRPGITERILGRAIGPHGETPYAWLVDPLEEAPGRVLDLACGSAPTRDLLHRPGWLGLDSSAAELGTAAAAGRGPLVRARADALPLPDKTVDVVTAAMCLQVLTPLDVVLAELRRVLRPGGTMVALVPSGVPPLAHISGVLAWVQVMRALRISSESWPNPQARDGLAPLLRWNRFVVESDRRQVFRREIANATEATLMIDGLYLPGVEPTAIARAKSLLASWACPGRWLPIPLRRVVTHLPSR</sequence>
<dbReference type="SUPFAM" id="SSF53335">
    <property type="entry name" value="S-adenosyl-L-methionine-dependent methyltransferases"/>
    <property type="match status" value="1"/>
</dbReference>
<keyword evidence="2" id="KW-0808">Transferase</keyword>
<dbReference type="PANTHER" id="PTHR42912">
    <property type="entry name" value="METHYLTRANSFERASE"/>
    <property type="match status" value="1"/>
</dbReference>
<dbReference type="InterPro" id="IPR013216">
    <property type="entry name" value="Methyltransf_11"/>
</dbReference>
<accession>A0ABN2DNW6</accession>
<organism evidence="2 3">
    <name type="scientific">Kribbella sancticallisti</name>
    <dbReference type="NCBI Taxonomy" id="460087"/>
    <lineage>
        <taxon>Bacteria</taxon>
        <taxon>Bacillati</taxon>
        <taxon>Actinomycetota</taxon>
        <taxon>Actinomycetes</taxon>
        <taxon>Propionibacteriales</taxon>
        <taxon>Kribbellaceae</taxon>
        <taxon>Kribbella</taxon>
    </lineage>
</organism>
<dbReference type="RefSeq" id="WP_344215465.1">
    <property type="nucleotide sequence ID" value="NZ_BAAAOS010000020.1"/>
</dbReference>
<evidence type="ECO:0000259" key="1">
    <source>
        <dbReference type="Pfam" id="PF08241"/>
    </source>
</evidence>
<comment type="caution">
    <text evidence="2">The sequence shown here is derived from an EMBL/GenBank/DDBJ whole genome shotgun (WGS) entry which is preliminary data.</text>
</comment>
<reference evidence="2 3" key="1">
    <citation type="journal article" date="2019" name="Int. J. Syst. Evol. Microbiol.">
        <title>The Global Catalogue of Microorganisms (GCM) 10K type strain sequencing project: providing services to taxonomists for standard genome sequencing and annotation.</title>
        <authorList>
            <consortium name="The Broad Institute Genomics Platform"/>
            <consortium name="The Broad Institute Genome Sequencing Center for Infectious Disease"/>
            <person name="Wu L."/>
            <person name="Ma J."/>
        </authorList>
    </citation>
    <scope>NUCLEOTIDE SEQUENCE [LARGE SCALE GENOMIC DNA]</scope>
    <source>
        <strain evidence="2 3">JCM 14969</strain>
    </source>
</reference>
<dbReference type="EMBL" id="BAAAOS010000020">
    <property type="protein sequence ID" value="GAA1579925.1"/>
    <property type="molecule type" value="Genomic_DNA"/>
</dbReference>
<gene>
    <name evidence="2" type="ORF">GCM10009789_37130</name>
</gene>
<proteinExistence type="predicted"/>
<keyword evidence="2" id="KW-0489">Methyltransferase</keyword>
<dbReference type="Gene3D" id="3.40.50.150">
    <property type="entry name" value="Vaccinia Virus protein VP39"/>
    <property type="match status" value="1"/>
</dbReference>
<protein>
    <submittedName>
        <fullName evidence="2">Class I SAM-dependent methyltransferase</fullName>
    </submittedName>
</protein>
<dbReference type="InterPro" id="IPR050508">
    <property type="entry name" value="Methyltransf_Superfamily"/>
</dbReference>
<evidence type="ECO:0000313" key="2">
    <source>
        <dbReference type="EMBL" id="GAA1579925.1"/>
    </source>
</evidence>
<dbReference type="InterPro" id="IPR029063">
    <property type="entry name" value="SAM-dependent_MTases_sf"/>
</dbReference>
<dbReference type="CDD" id="cd02440">
    <property type="entry name" value="AdoMet_MTases"/>
    <property type="match status" value="1"/>
</dbReference>